<feature type="compositionally biased region" description="Basic and acidic residues" evidence="1">
    <location>
        <begin position="121"/>
        <end position="130"/>
    </location>
</feature>
<sequence>GGWCKGRRRDPGGGDAGRNTLPAPQVQLRLPAPRRRAPGAATRGLRHRRVRRRAAVRPEALHRAAHAPVSAAGPGERRRAAADRSLRRQHRARRRRGGDGPQGGRAGDGLPPARPARGVHPLHEPRRHGGEAAPLHRGVRPRRAVGRGRRLARGGRGHRGPRTAARRGLGHGRARRDRGRENRAAPPAPAARPPRGLDL</sequence>
<accession>A0A6J4H9K1</accession>
<feature type="non-terminal residue" evidence="2">
    <location>
        <position position="199"/>
    </location>
</feature>
<proteinExistence type="predicted"/>
<dbReference type="EMBL" id="CADCTL010000040">
    <property type="protein sequence ID" value="CAA9218884.1"/>
    <property type="molecule type" value="Genomic_DNA"/>
</dbReference>
<evidence type="ECO:0000313" key="2">
    <source>
        <dbReference type="EMBL" id="CAA9218884.1"/>
    </source>
</evidence>
<feature type="compositionally biased region" description="Basic residues" evidence="1">
    <location>
        <begin position="87"/>
        <end position="96"/>
    </location>
</feature>
<evidence type="ECO:0000256" key="1">
    <source>
        <dbReference type="SAM" id="MobiDB-lite"/>
    </source>
</evidence>
<protein>
    <submittedName>
        <fullName evidence="2">GDP-mannose pyrophosphatase NudK</fullName>
    </submittedName>
</protein>
<feature type="compositionally biased region" description="Basic residues" evidence="1">
    <location>
        <begin position="44"/>
        <end position="55"/>
    </location>
</feature>
<feature type="non-terminal residue" evidence="2">
    <location>
        <position position="1"/>
    </location>
</feature>
<gene>
    <name evidence="2" type="ORF">AVDCRST_MAG04-523</name>
</gene>
<name>A0A6J4H9K1_9PROT</name>
<feature type="compositionally biased region" description="Basic residues" evidence="1">
    <location>
        <begin position="137"/>
        <end position="177"/>
    </location>
</feature>
<reference evidence="2" key="1">
    <citation type="submission" date="2020-02" db="EMBL/GenBank/DDBJ databases">
        <authorList>
            <person name="Meier V. D."/>
        </authorList>
    </citation>
    <scope>NUCLEOTIDE SEQUENCE</scope>
    <source>
        <strain evidence="2">AVDCRST_MAG04</strain>
    </source>
</reference>
<dbReference type="AlphaFoldDB" id="A0A6J4H9K1"/>
<feature type="region of interest" description="Disordered" evidence="1">
    <location>
        <begin position="1"/>
        <end position="199"/>
    </location>
</feature>
<feature type="compositionally biased region" description="Basic and acidic residues" evidence="1">
    <location>
        <begin position="75"/>
        <end position="86"/>
    </location>
</feature>
<organism evidence="2">
    <name type="scientific">uncultured Acetobacteraceae bacterium</name>
    <dbReference type="NCBI Taxonomy" id="169975"/>
    <lineage>
        <taxon>Bacteria</taxon>
        <taxon>Pseudomonadati</taxon>
        <taxon>Pseudomonadota</taxon>
        <taxon>Alphaproteobacteria</taxon>
        <taxon>Acetobacterales</taxon>
        <taxon>Acetobacteraceae</taxon>
        <taxon>environmental samples</taxon>
    </lineage>
</organism>